<reference evidence="2 3" key="1">
    <citation type="submission" date="2012-09" db="EMBL/GenBank/DDBJ databases">
        <title>Genome Sequence of alkane-degrading Bacterium Alcanivorax sp. 19-m-6.</title>
        <authorList>
            <person name="Lai Q."/>
            <person name="Shao Z."/>
        </authorList>
    </citation>
    <scope>NUCLEOTIDE SEQUENCE [LARGE SCALE GENOMIC DNA]</scope>
    <source>
        <strain evidence="2 3">19-m-6</strain>
    </source>
</reference>
<dbReference type="OrthoDB" id="6079213at2"/>
<dbReference type="Proteomes" id="UP000029444">
    <property type="component" value="Unassembled WGS sequence"/>
</dbReference>
<dbReference type="EMBL" id="ARXV01000008">
    <property type="protein sequence ID" value="KGD64569.1"/>
    <property type="molecule type" value="Genomic_DNA"/>
</dbReference>
<protein>
    <recommendedName>
        <fullName evidence="4">DUF2946 domain-containing protein</fullName>
    </recommendedName>
</protein>
<evidence type="ECO:0000256" key="1">
    <source>
        <dbReference type="SAM" id="Phobius"/>
    </source>
</evidence>
<accession>A0A095SJS7</accession>
<proteinExistence type="predicted"/>
<organism evidence="2 3">
    <name type="scientific">Alcanivorax nanhaiticus</name>
    <dbReference type="NCBI Taxonomy" id="1177154"/>
    <lineage>
        <taxon>Bacteria</taxon>
        <taxon>Pseudomonadati</taxon>
        <taxon>Pseudomonadota</taxon>
        <taxon>Gammaproteobacteria</taxon>
        <taxon>Oceanospirillales</taxon>
        <taxon>Alcanivoracaceae</taxon>
        <taxon>Alcanivorax</taxon>
    </lineage>
</organism>
<feature type="transmembrane region" description="Helical" evidence="1">
    <location>
        <begin position="28"/>
        <end position="46"/>
    </location>
</feature>
<keyword evidence="3" id="KW-1185">Reference proteome</keyword>
<keyword evidence="1" id="KW-0812">Transmembrane</keyword>
<keyword evidence="1" id="KW-0472">Membrane</keyword>
<name>A0A095SJS7_9GAMM</name>
<evidence type="ECO:0008006" key="4">
    <source>
        <dbReference type="Google" id="ProtNLM"/>
    </source>
</evidence>
<keyword evidence="1" id="KW-1133">Transmembrane helix</keyword>
<gene>
    <name evidence="2" type="ORF">Y5S_02324</name>
</gene>
<comment type="caution">
    <text evidence="2">The sequence shown here is derived from an EMBL/GenBank/DDBJ whole genome shotgun (WGS) entry which is preliminary data.</text>
</comment>
<dbReference type="RefSeq" id="WP_035233150.1">
    <property type="nucleotide sequence ID" value="NZ_ARXV01000008.1"/>
</dbReference>
<sequence length="121" mass="12917">MSANSATQFATAVRVGQYRANPNGQRRLAIWLALAVLCAQLLLAWHSPSHILADEHGSKTELLASADCQVCTHGHGLLALPSLYFTQVSAHAEPAPLPPSIPHLAHTIRVRHLPRGPPASA</sequence>
<dbReference type="STRING" id="1177154.Y5S_02324"/>
<dbReference type="PATRIC" id="fig|1177154.3.peg.2364"/>
<dbReference type="AlphaFoldDB" id="A0A095SJS7"/>
<evidence type="ECO:0000313" key="2">
    <source>
        <dbReference type="EMBL" id="KGD64569.1"/>
    </source>
</evidence>
<evidence type="ECO:0000313" key="3">
    <source>
        <dbReference type="Proteomes" id="UP000029444"/>
    </source>
</evidence>